<accession>A0A2I1IJ01</accession>
<evidence type="ECO:0000256" key="1">
    <source>
        <dbReference type="SAM" id="Phobius"/>
    </source>
</evidence>
<keyword evidence="1" id="KW-1133">Transmembrane helix</keyword>
<sequence>MGGALVGGFAAQALYSLAFAALLEVPADSRWPPVVAAGVMVVVVAVATWGRERRIRRVAWSAVLAAVVFILSYALLGEIGDAVAEQVPMRVSGALERIHYFFGLTGEAWTSFIISMVVAALVTAPRRA</sequence>
<dbReference type="Proteomes" id="UP000242755">
    <property type="component" value="Unassembled WGS sequence"/>
</dbReference>
<keyword evidence="1" id="KW-0812">Transmembrane</keyword>
<evidence type="ECO:0000313" key="3">
    <source>
        <dbReference type="Proteomes" id="UP000242755"/>
    </source>
</evidence>
<feature type="transmembrane region" description="Helical" evidence="1">
    <location>
        <begin position="58"/>
        <end position="76"/>
    </location>
</feature>
<feature type="transmembrane region" description="Helical" evidence="1">
    <location>
        <begin position="98"/>
        <end position="122"/>
    </location>
</feature>
<evidence type="ECO:0000313" key="2">
    <source>
        <dbReference type="EMBL" id="PKY71098.1"/>
    </source>
</evidence>
<comment type="caution">
    <text evidence="2">The sequence shown here is derived from an EMBL/GenBank/DDBJ whole genome shotgun (WGS) entry which is preliminary data.</text>
</comment>
<reference evidence="2 3" key="1">
    <citation type="submission" date="2017-12" db="EMBL/GenBank/DDBJ databases">
        <title>Phylogenetic diversity of female urinary microbiome.</title>
        <authorList>
            <person name="Thomas-White K."/>
            <person name="Wolfe A.J."/>
        </authorList>
    </citation>
    <scope>NUCLEOTIDE SEQUENCE [LARGE SCALE GENOMIC DNA]</scope>
    <source>
        <strain evidence="2 3">UMB0426</strain>
    </source>
</reference>
<proteinExistence type="predicted"/>
<keyword evidence="1" id="KW-0472">Membrane</keyword>
<dbReference type="EMBL" id="PKGO01000002">
    <property type="protein sequence ID" value="PKY71098.1"/>
    <property type="molecule type" value="Genomic_DNA"/>
</dbReference>
<dbReference type="AlphaFoldDB" id="A0A2I1IJ01"/>
<gene>
    <name evidence="2" type="ORF">CYJ40_03000</name>
</gene>
<name>A0A2I1IJ01_9MICO</name>
<protein>
    <submittedName>
        <fullName evidence="2">Uncharacterized protein</fullName>
    </submittedName>
</protein>
<feature type="transmembrane region" description="Helical" evidence="1">
    <location>
        <begin position="30"/>
        <end position="49"/>
    </location>
</feature>
<organism evidence="2 3">
    <name type="scientific">Brevibacterium ravenspurgense</name>
    <dbReference type="NCBI Taxonomy" id="479117"/>
    <lineage>
        <taxon>Bacteria</taxon>
        <taxon>Bacillati</taxon>
        <taxon>Actinomycetota</taxon>
        <taxon>Actinomycetes</taxon>
        <taxon>Micrococcales</taxon>
        <taxon>Brevibacteriaceae</taxon>
        <taxon>Brevibacterium</taxon>
    </lineage>
</organism>